<feature type="compositionally biased region" description="Basic and acidic residues" evidence="1">
    <location>
        <begin position="51"/>
        <end position="60"/>
    </location>
</feature>
<gene>
    <name evidence="2" type="ORF">CRG98_049743</name>
</gene>
<name>A0A2I0H233_PUNGR</name>
<organism evidence="2 3">
    <name type="scientific">Punica granatum</name>
    <name type="common">Pomegranate</name>
    <dbReference type="NCBI Taxonomy" id="22663"/>
    <lineage>
        <taxon>Eukaryota</taxon>
        <taxon>Viridiplantae</taxon>
        <taxon>Streptophyta</taxon>
        <taxon>Embryophyta</taxon>
        <taxon>Tracheophyta</taxon>
        <taxon>Spermatophyta</taxon>
        <taxon>Magnoliopsida</taxon>
        <taxon>eudicotyledons</taxon>
        <taxon>Gunneridae</taxon>
        <taxon>Pentapetalae</taxon>
        <taxon>rosids</taxon>
        <taxon>malvids</taxon>
        <taxon>Myrtales</taxon>
        <taxon>Lythraceae</taxon>
        <taxon>Punica</taxon>
    </lineage>
</organism>
<evidence type="ECO:0000313" key="2">
    <source>
        <dbReference type="EMBL" id="PKH97932.1"/>
    </source>
</evidence>
<feature type="compositionally biased region" description="Basic and acidic residues" evidence="1">
    <location>
        <begin position="1"/>
        <end position="16"/>
    </location>
</feature>
<dbReference type="Proteomes" id="UP000233551">
    <property type="component" value="Unassembled WGS sequence"/>
</dbReference>
<feature type="region of interest" description="Disordered" evidence="1">
    <location>
        <begin position="114"/>
        <end position="145"/>
    </location>
</feature>
<evidence type="ECO:0000313" key="3">
    <source>
        <dbReference type="Proteomes" id="UP000233551"/>
    </source>
</evidence>
<feature type="non-terminal residue" evidence="2">
    <location>
        <position position="145"/>
    </location>
</feature>
<feature type="compositionally biased region" description="Acidic residues" evidence="1">
    <location>
        <begin position="135"/>
        <end position="145"/>
    </location>
</feature>
<dbReference type="EMBL" id="PGOL01042451">
    <property type="protein sequence ID" value="PKH97932.1"/>
    <property type="molecule type" value="Genomic_DNA"/>
</dbReference>
<feature type="region of interest" description="Disordered" evidence="1">
    <location>
        <begin position="1"/>
        <end position="97"/>
    </location>
</feature>
<proteinExistence type="predicted"/>
<reference evidence="2 3" key="1">
    <citation type="submission" date="2017-11" db="EMBL/GenBank/DDBJ databases">
        <title>De-novo sequencing of pomegranate (Punica granatum L.) genome.</title>
        <authorList>
            <person name="Akparov Z."/>
            <person name="Amiraslanov A."/>
            <person name="Hajiyeva S."/>
            <person name="Abbasov M."/>
            <person name="Kaur K."/>
            <person name="Hamwieh A."/>
            <person name="Solovyev V."/>
            <person name="Salamov A."/>
            <person name="Braich B."/>
            <person name="Kosarev P."/>
            <person name="Mahmoud A."/>
            <person name="Hajiyev E."/>
            <person name="Babayeva S."/>
            <person name="Izzatullayeva V."/>
            <person name="Mammadov A."/>
            <person name="Mammadov A."/>
            <person name="Sharifova S."/>
            <person name="Ojaghi J."/>
            <person name="Eynullazada K."/>
            <person name="Bayramov B."/>
            <person name="Abdulazimova A."/>
            <person name="Shahmuradov I."/>
        </authorList>
    </citation>
    <scope>NUCLEOTIDE SEQUENCE [LARGE SCALE GENOMIC DNA]</scope>
    <source>
        <strain evidence="3">cv. AG2017</strain>
        <tissue evidence="2">Leaf</tissue>
    </source>
</reference>
<protein>
    <submittedName>
        <fullName evidence="2">Uncharacterized protein</fullName>
    </submittedName>
</protein>
<dbReference type="AlphaFoldDB" id="A0A2I0H233"/>
<sequence length="145" mass="16297">MRGAKANENRKRETERNGPAAAPAPAWQRRPRELGRERLWTWQNPWSALAGEREDLEAKPTESSLEAEITEDQSHMAREGGSGGSHRRPGKVGDCRTGRKVRWGSELLLRLCETRRDGDRLSGEASMRSSGISNGEEEEEKTTKK</sequence>
<feature type="compositionally biased region" description="Basic and acidic residues" evidence="1">
    <location>
        <begin position="30"/>
        <end position="39"/>
    </location>
</feature>
<accession>A0A2I0H233</accession>
<keyword evidence="3" id="KW-1185">Reference proteome</keyword>
<evidence type="ECO:0000256" key="1">
    <source>
        <dbReference type="SAM" id="MobiDB-lite"/>
    </source>
</evidence>
<comment type="caution">
    <text evidence="2">The sequence shown here is derived from an EMBL/GenBank/DDBJ whole genome shotgun (WGS) entry which is preliminary data.</text>
</comment>